<comment type="similarity">
    <text evidence="2">Belongs to the eukaryotic ribosomal protein eS19 family.</text>
</comment>
<dbReference type="InterPro" id="IPR036390">
    <property type="entry name" value="WH_DNA-bd_sf"/>
</dbReference>
<evidence type="ECO:0000256" key="9">
    <source>
        <dbReference type="RuleBase" id="RU366065"/>
    </source>
</evidence>
<dbReference type="GO" id="GO:0006888">
    <property type="term" value="P:endoplasmic reticulum to Golgi vesicle-mediated transport"/>
    <property type="evidence" value="ECO:0007669"/>
    <property type="project" value="UniProtKB-UniRule"/>
</dbReference>
<protein>
    <recommendedName>
        <fullName evidence="9">Trafficking protein particle complex subunit</fullName>
    </recommendedName>
</protein>
<dbReference type="STRING" id="43151.W5JM31"/>
<evidence type="ECO:0000256" key="4">
    <source>
        <dbReference type="ARBA" id="ARBA00022824"/>
    </source>
</evidence>
<dbReference type="GO" id="GO:0022627">
    <property type="term" value="C:cytosolic small ribosomal subunit"/>
    <property type="evidence" value="ECO:0007669"/>
    <property type="project" value="TreeGrafter"/>
</dbReference>
<dbReference type="PANTHER" id="PTHR11710">
    <property type="entry name" value="40S RIBOSOMAL PROTEIN S19"/>
    <property type="match status" value="1"/>
</dbReference>
<dbReference type="VEuPathDB" id="VectorBase:ADAR2_001453"/>
<evidence type="ECO:0000256" key="3">
    <source>
        <dbReference type="ARBA" id="ARBA00022448"/>
    </source>
</evidence>
<dbReference type="Pfam" id="PF01090">
    <property type="entry name" value="Ribosomal_S19e"/>
    <property type="match status" value="1"/>
</dbReference>
<dbReference type="InterPro" id="IPR007233">
    <property type="entry name" value="TRAPPC"/>
</dbReference>
<keyword evidence="3 9" id="KW-0813">Transport</keyword>
<reference evidence="10" key="3">
    <citation type="journal article" date="2013" name="Nucleic Acids Res.">
        <title>The genome of Anopheles darlingi, the main neotropical malaria vector.</title>
        <authorList>
            <person name="Marinotti O."/>
            <person name="Cerqueira G.C."/>
            <person name="de Almeida L.G."/>
            <person name="Ferro M.I."/>
            <person name="Loreto E.L."/>
            <person name="Zaha A."/>
            <person name="Teixeira S.M."/>
            <person name="Wespiser A.R."/>
            <person name="Almeida E Silva A."/>
            <person name="Schlindwein A.D."/>
            <person name="Pacheco A.C."/>
            <person name="Silva A.L."/>
            <person name="Graveley B.R."/>
            <person name="Walenz B.P."/>
            <person name="Lima Bde A."/>
            <person name="Ribeiro C.A."/>
            <person name="Nunes-Silva C.G."/>
            <person name="de Carvalho C.R."/>
            <person name="Soares C.M."/>
            <person name="de Menezes C.B."/>
            <person name="Matiolli C."/>
            <person name="Caffrey D."/>
            <person name="Araujo D.A."/>
            <person name="de Oliveira D.M."/>
            <person name="Golenbock D."/>
            <person name="Grisard E.C."/>
            <person name="Fantinatti-Garboggini F."/>
            <person name="de Carvalho F.M."/>
            <person name="Barcellos F.G."/>
            <person name="Prosdocimi F."/>
            <person name="May G."/>
            <person name="Azevedo Junior G.M."/>
            <person name="Guimaraes G.M."/>
            <person name="Goldman G.H."/>
            <person name="Padilha I.Q."/>
            <person name="Batista Jda S."/>
            <person name="Ferro J.A."/>
            <person name="Ribeiro J.M."/>
            <person name="Fietto J.L."/>
            <person name="Dabbas K.M."/>
            <person name="Cerdeira L."/>
            <person name="Agnez-Lima L.F."/>
            <person name="Brocchi M."/>
            <person name="de Carvalho M.O."/>
            <person name="Teixeira Mde M."/>
            <person name="Diniz Maia Mde M."/>
            <person name="Goldman M.H."/>
            <person name="Cruz Schneider M.P."/>
            <person name="Felipe M.S."/>
            <person name="Hungria M."/>
            <person name="Nicolas M.F."/>
            <person name="Pereira M."/>
            <person name="Montes M.A."/>
            <person name="Cantao M.E."/>
            <person name="Vincentz M."/>
            <person name="Rafael M.S."/>
            <person name="Silverman N."/>
            <person name="Stoco P.H."/>
            <person name="Souza R.C."/>
            <person name="Vicentini R."/>
            <person name="Gazzinelli R.T."/>
            <person name="Neves Rde O."/>
            <person name="Silva R."/>
            <person name="Astolfi-Filho S."/>
            <person name="Maciel T.E."/>
            <person name="Urmenyi T.P."/>
            <person name="Tadei W.P."/>
            <person name="Camargo E.P."/>
            <person name="de Vasconcelos A.T."/>
        </authorList>
    </citation>
    <scope>NUCLEOTIDE SEQUENCE</scope>
</reference>
<dbReference type="InterPro" id="IPR001266">
    <property type="entry name" value="Ribosomal_eS19"/>
</dbReference>
<dbReference type="InterPro" id="IPR011012">
    <property type="entry name" value="Longin-like_dom_sf"/>
</dbReference>
<dbReference type="OrthoDB" id="428974at2759"/>
<reference evidence="10" key="1">
    <citation type="journal article" date="2010" name="BMC Genomics">
        <title>Combination of measures distinguishes pre-miRNAs from other stem-loops in the genome of the newly sequenced Anopheles darlingi.</title>
        <authorList>
            <person name="Mendes N.D."/>
            <person name="Freitas A.T."/>
            <person name="Vasconcelos A.T."/>
            <person name="Sagot M.F."/>
        </authorList>
    </citation>
    <scope>NUCLEOTIDE SEQUENCE</scope>
</reference>
<dbReference type="eggNOG" id="KOG3368">
    <property type="taxonomic scope" value="Eukaryota"/>
</dbReference>
<comment type="similarity">
    <text evidence="9">Belongs to the TRAPP small subunits family.</text>
</comment>
<keyword evidence="6 10" id="KW-0689">Ribosomal protein</keyword>
<evidence type="ECO:0000256" key="6">
    <source>
        <dbReference type="ARBA" id="ARBA00022980"/>
    </source>
</evidence>
<evidence type="ECO:0000256" key="7">
    <source>
        <dbReference type="ARBA" id="ARBA00023034"/>
    </source>
</evidence>
<dbReference type="GO" id="GO:0030008">
    <property type="term" value="C:TRAPP complex"/>
    <property type="evidence" value="ECO:0007669"/>
    <property type="project" value="UniProtKB-UniRule"/>
</dbReference>
<dbReference type="OMA" id="YYTRTAS"/>
<evidence type="ECO:0000256" key="8">
    <source>
        <dbReference type="ARBA" id="ARBA00023274"/>
    </source>
</evidence>
<organism evidence="10">
    <name type="scientific">Anopheles darlingi</name>
    <name type="common">Mosquito</name>
    <dbReference type="NCBI Taxonomy" id="43151"/>
    <lineage>
        <taxon>Eukaryota</taxon>
        <taxon>Metazoa</taxon>
        <taxon>Ecdysozoa</taxon>
        <taxon>Arthropoda</taxon>
        <taxon>Hexapoda</taxon>
        <taxon>Insecta</taxon>
        <taxon>Pterygota</taxon>
        <taxon>Neoptera</taxon>
        <taxon>Endopterygota</taxon>
        <taxon>Diptera</taxon>
        <taxon>Nematocera</taxon>
        <taxon>Culicoidea</taxon>
        <taxon>Culicidae</taxon>
        <taxon>Anophelinae</taxon>
        <taxon>Anopheles</taxon>
    </lineage>
</organism>
<sequence>MTIYNMYIFDKLGTLLYYGEWNRLKQSGITKDEEAKLMYGMLFSIKSFMPGITVKDVDQDKVVEGVALFLKKSGKLKVPEYIDLIKTAKYKELAPTDPDWFYVRCASILRRLYHQSPSGVGSICRIYGGRQRNGVRPSHFCRADGSATRKAVQALEAIKLIERHADGGRKLTSQGQRDLDRIAAQIASKNRADKKKEAAIIALQ</sequence>
<evidence type="ECO:0000313" key="10">
    <source>
        <dbReference type="EMBL" id="ETN63950.1"/>
    </source>
</evidence>
<dbReference type="GO" id="GO:0003735">
    <property type="term" value="F:structural constituent of ribosome"/>
    <property type="evidence" value="ECO:0007669"/>
    <property type="project" value="InterPro"/>
</dbReference>
<dbReference type="GO" id="GO:0000028">
    <property type="term" value="P:ribosomal small subunit assembly"/>
    <property type="evidence" value="ECO:0007669"/>
    <property type="project" value="TreeGrafter"/>
</dbReference>
<dbReference type="InParanoid" id="W5JM31"/>
<dbReference type="SMART" id="SM01399">
    <property type="entry name" value="Sybindin"/>
    <property type="match status" value="1"/>
</dbReference>
<dbReference type="SUPFAM" id="SSF46785">
    <property type="entry name" value="Winged helix' DNA-binding domain"/>
    <property type="match status" value="1"/>
</dbReference>
<dbReference type="FunCoup" id="W5JM31">
    <property type="interactions" value="1231"/>
</dbReference>
<keyword evidence="8" id="KW-0687">Ribonucleoprotein</keyword>
<keyword evidence="5 9" id="KW-0931">ER-Golgi transport</keyword>
<dbReference type="InterPro" id="IPR036388">
    <property type="entry name" value="WH-like_DNA-bd_sf"/>
</dbReference>
<dbReference type="SMART" id="SM01413">
    <property type="entry name" value="Ribosomal_S19e"/>
    <property type="match status" value="1"/>
</dbReference>
<reference evidence="10" key="2">
    <citation type="submission" date="2010-05" db="EMBL/GenBank/DDBJ databases">
        <authorList>
            <person name="Almeida L.G."/>
            <person name="Nicolas M.F."/>
            <person name="Souza R.C."/>
            <person name="Vasconcelos A.T.R."/>
        </authorList>
    </citation>
    <scope>NUCLEOTIDE SEQUENCE</scope>
</reference>
<dbReference type="Gene3D" id="1.10.10.10">
    <property type="entry name" value="Winged helix-like DNA-binding domain superfamily/Winged helix DNA-binding domain"/>
    <property type="match status" value="1"/>
</dbReference>
<name>W5JM31_ANODA</name>
<keyword evidence="4 9" id="KW-0256">Endoplasmic reticulum</keyword>
<dbReference type="EMBL" id="ADMH02001144">
    <property type="protein sequence ID" value="ETN63950.1"/>
    <property type="molecule type" value="Genomic_DNA"/>
</dbReference>
<accession>W5JM31</accession>
<dbReference type="eggNOG" id="KOG3411">
    <property type="taxonomic scope" value="Eukaryota"/>
</dbReference>
<keyword evidence="7 9" id="KW-0333">Golgi apparatus</keyword>
<dbReference type="PANTHER" id="PTHR11710:SF0">
    <property type="entry name" value="40S RIBOSOMAL PROTEIN S19"/>
    <property type="match status" value="1"/>
</dbReference>
<proteinExistence type="inferred from homology"/>
<comment type="caution">
    <text evidence="10">The sequence shown here is derived from an EMBL/GenBank/DDBJ whole genome shotgun (WGS) entry which is preliminary data.</text>
</comment>
<comment type="subunit">
    <text evidence="9">Part of the multisubunit transport protein particle (TRAPP) complex.</text>
</comment>
<evidence type="ECO:0000256" key="5">
    <source>
        <dbReference type="ARBA" id="ARBA00022892"/>
    </source>
</evidence>
<dbReference type="GO" id="GO:0002181">
    <property type="term" value="P:cytoplasmic translation"/>
    <property type="evidence" value="ECO:0007669"/>
    <property type="project" value="UniProtKB-ARBA"/>
</dbReference>
<comment type="subcellular location">
    <subcellularLocation>
        <location evidence="9">Endoplasmic reticulum</location>
    </subcellularLocation>
    <subcellularLocation>
        <location evidence="9">Golgi apparatus</location>
        <location evidence="9">cis-Golgi network</location>
    </subcellularLocation>
    <subcellularLocation>
        <location evidence="1">Golgi apparatus</location>
    </subcellularLocation>
</comment>
<dbReference type="SUPFAM" id="SSF64356">
    <property type="entry name" value="SNARE-like"/>
    <property type="match status" value="1"/>
</dbReference>
<evidence type="ECO:0000256" key="2">
    <source>
        <dbReference type="ARBA" id="ARBA00010014"/>
    </source>
</evidence>
<dbReference type="AlphaFoldDB" id="W5JM31"/>
<dbReference type="HOGENOM" id="CLU_108559_0_0_1"/>
<dbReference type="GO" id="GO:0005783">
    <property type="term" value="C:endoplasmic reticulum"/>
    <property type="evidence" value="ECO:0007669"/>
    <property type="project" value="UniProtKB-SubCell"/>
</dbReference>
<dbReference type="FunFam" id="1.10.10.10:FF:000118">
    <property type="entry name" value="40S ribosomal protein S19"/>
    <property type="match status" value="1"/>
</dbReference>
<dbReference type="GO" id="GO:0003723">
    <property type="term" value="F:RNA binding"/>
    <property type="evidence" value="ECO:0007669"/>
    <property type="project" value="TreeGrafter"/>
</dbReference>
<evidence type="ECO:0000256" key="1">
    <source>
        <dbReference type="ARBA" id="ARBA00004555"/>
    </source>
</evidence>
<gene>
    <name evidence="10" type="ORF">AND_004323</name>
</gene>
<dbReference type="GO" id="GO:0005794">
    <property type="term" value="C:Golgi apparatus"/>
    <property type="evidence" value="ECO:0007669"/>
    <property type="project" value="UniProtKB-SubCell"/>
</dbReference>
<dbReference type="VEuPathDB" id="VectorBase:ADAC004323"/>